<evidence type="ECO:0000256" key="1">
    <source>
        <dbReference type="SAM" id="MobiDB-lite"/>
    </source>
</evidence>
<keyword evidence="3" id="KW-1185">Reference proteome</keyword>
<dbReference type="EMBL" id="PKPP01031503">
    <property type="protein sequence ID" value="PWA19112.1"/>
    <property type="molecule type" value="Genomic_DNA"/>
</dbReference>
<dbReference type="AlphaFoldDB" id="A0A2U1K9F4"/>
<dbReference type="PANTHER" id="PTHR48171">
    <property type="entry name" value="DUF946 FAMILY PROTEIN"/>
    <property type="match status" value="1"/>
</dbReference>
<organism evidence="2 3">
    <name type="scientific">Artemisia annua</name>
    <name type="common">Sweet wormwood</name>
    <dbReference type="NCBI Taxonomy" id="35608"/>
    <lineage>
        <taxon>Eukaryota</taxon>
        <taxon>Viridiplantae</taxon>
        <taxon>Streptophyta</taxon>
        <taxon>Embryophyta</taxon>
        <taxon>Tracheophyta</taxon>
        <taxon>Spermatophyta</taxon>
        <taxon>Magnoliopsida</taxon>
        <taxon>eudicotyledons</taxon>
        <taxon>Gunneridae</taxon>
        <taxon>Pentapetalae</taxon>
        <taxon>asterids</taxon>
        <taxon>campanulids</taxon>
        <taxon>Asterales</taxon>
        <taxon>Asteraceae</taxon>
        <taxon>Asteroideae</taxon>
        <taxon>Anthemideae</taxon>
        <taxon>Artemisiinae</taxon>
        <taxon>Artemisia</taxon>
    </lineage>
</organism>
<sequence>MPPYWLDYTGRWGPKVSYDATTEVMKAIQYLPRLVRKLALKVLNKLPDELFGEEGPEGPKMKSSWDGDEKQ</sequence>
<dbReference type="PANTHER" id="PTHR48171:SF1">
    <property type="entry name" value="VACUOLAR PROTEIN SORTING-ASSOCIATED PROTEIN 62"/>
    <property type="match status" value="1"/>
</dbReference>
<evidence type="ECO:0000313" key="2">
    <source>
        <dbReference type="EMBL" id="PWA19112.1"/>
    </source>
</evidence>
<dbReference type="Proteomes" id="UP000245207">
    <property type="component" value="Unassembled WGS sequence"/>
</dbReference>
<dbReference type="STRING" id="35608.A0A2U1K9F4"/>
<dbReference type="OrthoDB" id="188042at2759"/>
<feature type="compositionally biased region" description="Basic and acidic residues" evidence="1">
    <location>
        <begin position="57"/>
        <end position="71"/>
    </location>
</feature>
<feature type="region of interest" description="Disordered" evidence="1">
    <location>
        <begin position="49"/>
        <end position="71"/>
    </location>
</feature>
<dbReference type="InterPro" id="IPR009291">
    <property type="entry name" value="Vps62"/>
</dbReference>
<gene>
    <name evidence="2" type="ORF">CTI12_AA630000</name>
</gene>
<evidence type="ECO:0000313" key="3">
    <source>
        <dbReference type="Proteomes" id="UP000245207"/>
    </source>
</evidence>
<accession>A0A2U1K9F4</accession>
<proteinExistence type="predicted"/>
<reference evidence="2 3" key="1">
    <citation type="journal article" date="2018" name="Mol. Plant">
        <title>The genome of Artemisia annua provides insight into the evolution of Asteraceae family and artemisinin biosynthesis.</title>
        <authorList>
            <person name="Shen Q."/>
            <person name="Zhang L."/>
            <person name="Liao Z."/>
            <person name="Wang S."/>
            <person name="Yan T."/>
            <person name="Shi P."/>
            <person name="Liu M."/>
            <person name="Fu X."/>
            <person name="Pan Q."/>
            <person name="Wang Y."/>
            <person name="Lv Z."/>
            <person name="Lu X."/>
            <person name="Zhang F."/>
            <person name="Jiang W."/>
            <person name="Ma Y."/>
            <person name="Chen M."/>
            <person name="Hao X."/>
            <person name="Li L."/>
            <person name="Tang Y."/>
            <person name="Lv G."/>
            <person name="Zhou Y."/>
            <person name="Sun X."/>
            <person name="Brodelius P.E."/>
            <person name="Rose J.K.C."/>
            <person name="Tang K."/>
        </authorList>
    </citation>
    <scope>NUCLEOTIDE SEQUENCE [LARGE SCALE GENOMIC DNA]</scope>
    <source>
        <strain evidence="3">cv. Huhao1</strain>
        <tissue evidence="2">Leaf</tissue>
    </source>
</reference>
<name>A0A2U1K9F4_ARTAN</name>
<comment type="caution">
    <text evidence="2">The sequence shown here is derived from an EMBL/GenBank/DDBJ whole genome shotgun (WGS) entry which is preliminary data.</text>
</comment>
<dbReference type="Pfam" id="PF06101">
    <property type="entry name" value="Vps62"/>
    <property type="match status" value="1"/>
</dbReference>
<protein>
    <submittedName>
        <fullName evidence="2">Vacuolar protein sorting-associated protein 62</fullName>
    </submittedName>
</protein>